<accession>A0AAE1RI88</accession>
<dbReference type="InterPro" id="IPR001810">
    <property type="entry name" value="F-box_dom"/>
</dbReference>
<dbReference type="Gene3D" id="1.20.1280.50">
    <property type="match status" value="1"/>
</dbReference>
<comment type="caution">
    <text evidence="2">The sequence shown here is derived from an EMBL/GenBank/DDBJ whole genome shotgun (WGS) entry which is preliminary data.</text>
</comment>
<evidence type="ECO:0000313" key="2">
    <source>
        <dbReference type="EMBL" id="KAK4352814.1"/>
    </source>
</evidence>
<gene>
    <name evidence="2" type="ORF">RND71_028332</name>
</gene>
<reference evidence="2" key="1">
    <citation type="submission" date="2023-12" db="EMBL/GenBank/DDBJ databases">
        <title>Genome assembly of Anisodus tanguticus.</title>
        <authorList>
            <person name="Wang Y.-J."/>
        </authorList>
    </citation>
    <scope>NUCLEOTIDE SEQUENCE</scope>
    <source>
        <strain evidence="2">KB-2021</strain>
        <tissue evidence="2">Leaf</tissue>
    </source>
</reference>
<dbReference type="InterPro" id="IPR036047">
    <property type="entry name" value="F-box-like_dom_sf"/>
</dbReference>
<keyword evidence="3" id="KW-1185">Reference proteome</keyword>
<name>A0AAE1RI88_9SOLA</name>
<dbReference type="SUPFAM" id="SSF81383">
    <property type="entry name" value="F-box domain"/>
    <property type="match status" value="1"/>
</dbReference>
<protein>
    <recommendedName>
        <fullName evidence="1">F-box domain-containing protein</fullName>
    </recommendedName>
</protein>
<dbReference type="AlphaFoldDB" id="A0AAE1RI88"/>
<dbReference type="Proteomes" id="UP001291623">
    <property type="component" value="Unassembled WGS sequence"/>
</dbReference>
<feature type="domain" description="F-box" evidence="1">
    <location>
        <begin position="40"/>
        <end position="76"/>
    </location>
</feature>
<dbReference type="EMBL" id="JAVYJV010000015">
    <property type="protein sequence ID" value="KAK4352814.1"/>
    <property type="molecule type" value="Genomic_DNA"/>
</dbReference>
<proteinExistence type="predicted"/>
<sequence>MSRGSAEFGVTIRETYRYDYTQIQNQSYPHHLKEEFGAVECKIDSLPDELLVNILSYLSVKKATTTYLASSIWRYL</sequence>
<dbReference type="PROSITE" id="PS50181">
    <property type="entry name" value="FBOX"/>
    <property type="match status" value="1"/>
</dbReference>
<organism evidence="2 3">
    <name type="scientific">Anisodus tanguticus</name>
    <dbReference type="NCBI Taxonomy" id="243964"/>
    <lineage>
        <taxon>Eukaryota</taxon>
        <taxon>Viridiplantae</taxon>
        <taxon>Streptophyta</taxon>
        <taxon>Embryophyta</taxon>
        <taxon>Tracheophyta</taxon>
        <taxon>Spermatophyta</taxon>
        <taxon>Magnoliopsida</taxon>
        <taxon>eudicotyledons</taxon>
        <taxon>Gunneridae</taxon>
        <taxon>Pentapetalae</taxon>
        <taxon>asterids</taxon>
        <taxon>lamiids</taxon>
        <taxon>Solanales</taxon>
        <taxon>Solanaceae</taxon>
        <taxon>Solanoideae</taxon>
        <taxon>Hyoscyameae</taxon>
        <taxon>Anisodus</taxon>
    </lineage>
</organism>
<dbReference type="Pfam" id="PF12937">
    <property type="entry name" value="F-box-like"/>
    <property type="match status" value="1"/>
</dbReference>
<evidence type="ECO:0000259" key="1">
    <source>
        <dbReference type="PROSITE" id="PS50181"/>
    </source>
</evidence>
<evidence type="ECO:0000313" key="3">
    <source>
        <dbReference type="Proteomes" id="UP001291623"/>
    </source>
</evidence>